<dbReference type="InterPro" id="IPR047194">
    <property type="entry name" value="CwlT-like_lysozyme"/>
</dbReference>
<feature type="transmembrane region" description="Helical" evidence="1">
    <location>
        <begin position="42"/>
        <end position="62"/>
    </location>
</feature>
<dbReference type="OrthoDB" id="9812962at2"/>
<dbReference type="STRING" id="887929.HMP0721_2135"/>
<comment type="caution">
    <text evidence="3">The sequence shown here is derived from an EMBL/GenBank/DDBJ whole genome shotgun (WGS) entry which is preliminary data.</text>
</comment>
<evidence type="ECO:0000313" key="4">
    <source>
        <dbReference type="Proteomes" id="UP000004754"/>
    </source>
</evidence>
<accession>E6MJF0</accession>
<evidence type="ECO:0000313" key="3">
    <source>
        <dbReference type="EMBL" id="EFV00686.1"/>
    </source>
</evidence>
<dbReference type="Proteomes" id="UP000004754">
    <property type="component" value="Unassembled WGS sequence"/>
</dbReference>
<sequence length="239" mass="27481">MPLSFLLYNKDFTIHAVNQKSDKGASFLHRQKRTKKNRRRGNGCLILMLIALILVTVGAVAARTGLLSHILNNDWFNRGHLTRQVRDYRETIDRYTAEYQIPAFTPVIQAMMMQESKGLGRDPMQASESPHNVIYQKSPNSIQDPDYSIQVGTKYFAECLRIAGCSRPGQTNRLMLAIQGYNFGNGYIRWALTRDGGYSQSNAEAFSARMKARLNWNNYGDHRYAQKVMRYYQQILNEN</sequence>
<evidence type="ECO:0000256" key="1">
    <source>
        <dbReference type="SAM" id="Phobius"/>
    </source>
</evidence>
<gene>
    <name evidence="3" type="ORF">HMP0721_2135</name>
</gene>
<protein>
    <recommendedName>
        <fullName evidence="2">CwlT-like lysozyme domain-containing protein</fullName>
    </recommendedName>
</protein>
<dbReference type="HOGENOM" id="CLU_101375_0_0_9"/>
<dbReference type="Gene3D" id="1.10.530.10">
    <property type="match status" value="1"/>
</dbReference>
<dbReference type="EMBL" id="AEQN01000028">
    <property type="protein sequence ID" value="EFV00686.1"/>
    <property type="molecule type" value="Genomic_DNA"/>
</dbReference>
<keyword evidence="1" id="KW-0812">Transmembrane</keyword>
<organism evidence="3 4">
    <name type="scientific">Pseudoramibacter alactolyticus ATCC 23263</name>
    <dbReference type="NCBI Taxonomy" id="887929"/>
    <lineage>
        <taxon>Bacteria</taxon>
        <taxon>Bacillati</taxon>
        <taxon>Bacillota</taxon>
        <taxon>Clostridia</taxon>
        <taxon>Eubacteriales</taxon>
        <taxon>Eubacteriaceae</taxon>
        <taxon>Pseudoramibacter</taxon>
    </lineage>
</organism>
<proteinExistence type="predicted"/>
<dbReference type="SUPFAM" id="SSF53955">
    <property type="entry name" value="Lysozyme-like"/>
    <property type="match status" value="1"/>
</dbReference>
<keyword evidence="4" id="KW-1185">Reference proteome</keyword>
<dbReference type="AlphaFoldDB" id="E6MJF0"/>
<keyword evidence="1" id="KW-0472">Membrane</keyword>
<keyword evidence="1" id="KW-1133">Transmembrane helix</keyword>
<dbReference type="CDD" id="cd16891">
    <property type="entry name" value="CwlT-like"/>
    <property type="match status" value="1"/>
</dbReference>
<feature type="domain" description="CwlT-like lysozyme" evidence="2">
    <location>
        <begin position="83"/>
        <end position="228"/>
    </location>
</feature>
<dbReference type="InterPro" id="IPR023346">
    <property type="entry name" value="Lysozyme-like_dom_sf"/>
</dbReference>
<dbReference type="eggNOG" id="COG0741">
    <property type="taxonomic scope" value="Bacteria"/>
</dbReference>
<evidence type="ECO:0000259" key="2">
    <source>
        <dbReference type="Pfam" id="PF13702"/>
    </source>
</evidence>
<dbReference type="Pfam" id="PF13702">
    <property type="entry name" value="Lysozyme_like"/>
    <property type="match status" value="1"/>
</dbReference>
<reference evidence="3 4" key="1">
    <citation type="submission" date="2010-12" db="EMBL/GenBank/DDBJ databases">
        <authorList>
            <person name="Muzny D."/>
            <person name="Qin X."/>
            <person name="Deng J."/>
            <person name="Jiang H."/>
            <person name="Liu Y."/>
            <person name="Qu J."/>
            <person name="Song X.-Z."/>
            <person name="Zhang L."/>
            <person name="Thornton R."/>
            <person name="Coyle M."/>
            <person name="Francisco L."/>
            <person name="Jackson L."/>
            <person name="Javaid M."/>
            <person name="Korchina V."/>
            <person name="Kovar C."/>
            <person name="Mata R."/>
            <person name="Mathew T."/>
            <person name="Ngo R."/>
            <person name="Nguyen L."/>
            <person name="Nguyen N."/>
            <person name="Okwuonu G."/>
            <person name="Ongeri F."/>
            <person name="Pham C."/>
            <person name="Simmons D."/>
            <person name="Wilczek-Boney K."/>
            <person name="Hale W."/>
            <person name="Jakkamsetti A."/>
            <person name="Pham P."/>
            <person name="Ruth R."/>
            <person name="San Lucas F."/>
            <person name="Warren J."/>
            <person name="Zhang J."/>
            <person name="Zhao Z."/>
            <person name="Zhou C."/>
            <person name="Zhu D."/>
            <person name="Lee S."/>
            <person name="Bess C."/>
            <person name="Blankenburg K."/>
            <person name="Forbes L."/>
            <person name="Fu Q."/>
            <person name="Gubbala S."/>
            <person name="Hirani K."/>
            <person name="Jayaseelan J.C."/>
            <person name="Lara F."/>
            <person name="Munidasa M."/>
            <person name="Palculict T."/>
            <person name="Patil S."/>
            <person name="Pu L.-L."/>
            <person name="Saada N."/>
            <person name="Tang L."/>
            <person name="Weissenberger G."/>
            <person name="Zhu Y."/>
            <person name="Hemphill L."/>
            <person name="Shang Y."/>
            <person name="Youmans B."/>
            <person name="Ayvaz T."/>
            <person name="Ross M."/>
            <person name="Santibanez J."/>
            <person name="Aqrawi P."/>
            <person name="Gross S."/>
            <person name="Joshi V."/>
            <person name="Fowler G."/>
            <person name="Nazareth L."/>
            <person name="Reid J."/>
            <person name="Worley K."/>
            <person name="Petrosino J."/>
            <person name="Highlander S."/>
            <person name="Gibbs R."/>
        </authorList>
    </citation>
    <scope>NUCLEOTIDE SEQUENCE [LARGE SCALE GENOMIC DNA]</scope>
    <source>
        <strain evidence="3 4">ATCC 23263</strain>
    </source>
</reference>
<name>E6MJF0_9FIRM</name>